<name>A0A9D7E731_9PROT</name>
<evidence type="ECO:0000256" key="2">
    <source>
        <dbReference type="ARBA" id="ARBA00007656"/>
    </source>
</evidence>
<dbReference type="Gene3D" id="3.10.50.40">
    <property type="match status" value="1"/>
</dbReference>
<dbReference type="AlphaFoldDB" id="A0A9D7E731"/>
<dbReference type="EMBL" id="JADJEV010000005">
    <property type="protein sequence ID" value="MBK6974916.1"/>
    <property type="molecule type" value="Genomic_DNA"/>
</dbReference>
<dbReference type="SUPFAM" id="SSF54534">
    <property type="entry name" value="FKBP-like"/>
    <property type="match status" value="1"/>
</dbReference>
<comment type="caution">
    <text evidence="8">The sequence shown here is derived from an EMBL/GenBank/DDBJ whole genome shotgun (WGS) entry which is preliminary data.</text>
</comment>
<dbReference type="InterPro" id="IPR027304">
    <property type="entry name" value="Trigger_fact/SurA_dom_sf"/>
</dbReference>
<dbReference type="GO" id="GO:0003755">
    <property type="term" value="F:peptidyl-prolyl cis-trans isomerase activity"/>
    <property type="evidence" value="ECO:0007669"/>
    <property type="project" value="UniProtKB-KW"/>
</dbReference>
<evidence type="ECO:0000256" key="1">
    <source>
        <dbReference type="ARBA" id="ARBA00000971"/>
    </source>
</evidence>
<evidence type="ECO:0000256" key="5">
    <source>
        <dbReference type="PROSITE-ProRule" id="PRU00278"/>
    </source>
</evidence>
<sequence>MKSTLSRISLVLLAGALSGTALAQNAKPAASKAATAAAASGDSKPITVNGTVIPKDRGDALFTEQLAQGTPDSPELRNAIKEEVIRREILAGEARKKGLEKNPMLKAQMELAQQAVLIRAYMQDFVRTHPVSDADAQKEYDSIKAQLGSKEYKSRHILVEKEDDAKAIIAKLQKGEKFDELAKQSKDPGSKDKGGDLGWSAPSAYVKPFSDALTKLEKGAFTAIPVKSDFGYHVIKLEDVRDLKVPSFEDAKPQISQRLQQKMVEEHILSLRKSAKVVD</sequence>
<dbReference type="PROSITE" id="PS50198">
    <property type="entry name" value="PPIC_PPIASE_2"/>
    <property type="match status" value="1"/>
</dbReference>
<evidence type="ECO:0000313" key="9">
    <source>
        <dbReference type="Proteomes" id="UP000807785"/>
    </source>
</evidence>
<dbReference type="InterPro" id="IPR046357">
    <property type="entry name" value="PPIase_dom_sf"/>
</dbReference>
<reference evidence="8" key="1">
    <citation type="submission" date="2020-10" db="EMBL/GenBank/DDBJ databases">
        <title>Connecting structure to function with the recovery of over 1000 high-quality activated sludge metagenome-assembled genomes encoding full-length rRNA genes using long-read sequencing.</title>
        <authorList>
            <person name="Singleton C.M."/>
            <person name="Petriglieri F."/>
            <person name="Kristensen J.M."/>
            <person name="Kirkegaard R.H."/>
            <person name="Michaelsen T.Y."/>
            <person name="Andersen M.H."/>
            <person name="Karst S.M."/>
            <person name="Dueholm M.S."/>
            <person name="Nielsen P.H."/>
            <person name="Albertsen M."/>
        </authorList>
    </citation>
    <scope>NUCLEOTIDE SEQUENCE</scope>
    <source>
        <strain evidence="8">Bjer_18-Q3-R1-45_BAT3C.347</strain>
    </source>
</reference>
<accession>A0A9D7E731</accession>
<gene>
    <name evidence="8" type="ORF">IPH26_18955</name>
</gene>
<evidence type="ECO:0000256" key="6">
    <source>
        <dbReference type="SAM" id="SignalP"/>
    </source>
</evidence>
<keyword evidence="4 5" id="KW-0697">Rotamase</keyword>
<comment type="similarity">
    <text evidence="2">Belongs to the PpiC/parvulin rotamase family.</text>
</comment>
<feature type="chain" id="PRO_5038476808" description="peptidylprolyl isomerase" evidence="6">
    <location>
        <begin position="24"/>
        <end position="279"/>
    </location>
</feature>
<dbReference type="SUPFAM" id="SSF109998">
    <property type="entry name" value="Triger factor/SurA peptide-binding domain-like"/>
    <property type="match status" value="1"/>
</dbReference>
<dbReference type="Pfam" id="PF13145">
    <property type="entry name" value="Rotamase_2"/>
    <property type="match status" value="1"/>
</dbReference>
<evidence type="ECO:0000256" key="4">
    <source>
        <dbReference type="ARBA" id="ARBA00023110"/>
    </source>
</evidence>
<comment type="catalytic activity">
    <reaction evidence="1">
        <text>[protein]-peptidylproline (omega=180) = [protein]-peptidylproline (omega=0)</text>
        <dbReference type="Rhea" id="RHEA:16237"/>
        <dbReference type="Rhea" id="RHEA-COMP:10747"/>
        <dbReference type="Rhea" id="RHEA-COMP:10748"/>
        <dbReference type="ChEBI" id="CHEBI:83833"/>
        <dbReference type="ChEBI" id="CHEBI:83834"/>
        <dbReference type="EC" id="5.2.1.8"/>
    </reaction>
</comment>
<evidence type="ECO:0000313" key="8">
    <source>
        <dbReference type="EMBL" id="MBK6974916.1"/>
    </source>
</evidence>
<evidence type="ECO:0000259" key="7">
    <source>
        <dbReference type="PROSITE" id="PS50198"/>
    </source>
</evidence>
<keyword evidence="6" id="KW-0732">Signal</keyword>
<feature type="domain" description="PpiC" evidence="7">
    <location>
        <begin position="149"/>
        <end position="239"/>
    </location>
</feature>
<dbReference type="Proteomes" id="UP000807785">
    <property type="component" value="Unassembled WGS sequence"/>
</dbReference>
<dbReference type="InterPro" id="IPR000297">
    <property type="entry name" value="PPIase_PpiC"/>
</dbReference>
<dbReference type="EC" id="5.2.1.8" evidence="3"/>
<protein>
    <recommendedName>
        <fullName evidence="3">peptidylprolyl isomerase</fullName>
        <ecNumber evidence="3">5.2.1.8</ecNumber>
    </recommendedName>
</protein>
<dbReference type="InterPro" id="IPR050245">
    <property type="entry name" value="PrsA_foldase"/>
</dbReference>
<evidence type="ECO:0000256" key="3">
    <source>
        <dbReference type="ARBA" id="ARBA00013194"/>
    </source>
</evidence>
<proteinExistence type="inferred from homology"/>
<dbReference type="PANTHER" id="PTHR47245">
    <property type="entry name" value="PEPTIDYLPROLYL ISOMERASE"/>
    <property type="match status" value="1"/>
</dbReference>
<keyword evidence="5 8" id="KW-0413">Isomerase</keyword>
<feature type="signal peptide" evidence="6">
    <location>
        <begin position="1"/>
        <end position="23"/>
    </location>
</feature>
<organism evidence="8 9">
    <name type="scientific">Candidatus Methylophosphatis roskildensis</name>
    <dbReference type="NCBI Taxonomy" id="2899263"/>
    <lineage>
        <taxon>Bacteria</taxon>
        <taxon>Pseudomonadati</taxon>
        <taxon>Pseudomonadota</taxon>
        <taxon>Betaproteobacteria</taxon>
        <taxon>Nitrosomonadales</taxon>
        <taxon>Sterolibacteriaceae</taxon>
        <taxon>Candidatus Methylophosphatis</taxon>
    </lineage>
</organism>
<dbReference type="PANTHER" id="PTHR47245:SF2">
    <property type="entry name" value="PEPTIDYL-PROLYL CIS-TRANS ISOMERASE HP_0175-RELATED"/>
    <property type="match status" value="1"/>
</dbReference>